<evidence type="ECO:0000313" key="1">
    <source>
        <dbReference type="EMBL" id="RDH43308.1"/>
    </source>
</evidence>
<reference evidence="1 2" key="1">
    <citation type="submission" date="2017-04" db="EMBL/GenBank/DDBJ databases">
        <title>Draft genome sequence of Zooshikella ganghwensis VG4 isolated from Red Sea sediments.</title>
        <authorList>
            <person name="Rehman Z."/>
            <person name="Alam I."/>
            <person name="Kamau A."/>
            <person name="Bajic V."/>
            <person name="Leiknes T."/>
        </authorList>
    </citation>
    <scope>NUCLEOTIDE SEQUENCE [LARGE SCALE GENOMIC DNA]</scope>
    <source>
        <strain evidence="1 2">VG4</strain>
    </source>
</reference>
<dbReference type="EMBL" id="NDXW01000001">
    <property type="protein sequence ID" value="RDH43308.1"/>
    <property type="molecule type" value="Genomic_DNA"/>
</dbReference>
<keyword evidence="2" id="KW-1185">Reference proteome</keyword>
<dbReference type="AlphaFoldDB" id="A0A4P9VJ69"/>
<proteinExistence type="predicted"/>
<gene>
    <name evidence="1" type="ORF">B9G39_07565</name>
</gene>
<organism evidence="1 2">
    <name type="scientific">Zooshikella ganghwensis</name>
    <dbReference type="NCBI Taxonomy" id="202772"/>
    <lineage>
        <taxon>Bacteria</taxon>
        <taxon>Pseudomonadati</taxon>
        <taxon>Pseudomonadota</taxon>
        <taxon>Gammaproteobacteria</taxon>
        <taxon>Oceanospirillales</taxon>
        <taxon>Zooshikellaceae</taxon>
        <taxon>Zooshikella</taxon>
    </lineage>
</organism>
<comment type="caution">
    <text evidence="1">The sequence shown here is derived from an EMBL/GenBank/DDBJ whole genome shotgun (WGS) entry which is preliminary data.</text>
</comment>
<name>A0A4P9VJ69_9GAMM</name>
<dbReference type="RefSeq" id="WP_094786658.1">
    <property type="nucleotide sequence ID" value="NZ_NDXW01000001.1"/>
</dbReference>
<dbReference type="Proteomes" id="UP000257039">
    <property type="component" value="Unassembled WGS sequence"/>
</dbReference>
<accession>A0A4P9VJ69</accession>
<sequence>MVIAKCDKRIYTTKNLLEYENSFSVLVTSIVDNVLGKIDEEKDITSGDVERHYQLALLLSYLDIESLKQSLIKQVIPQFVISDKLSKWYYALMYTNIIKMPQVEEIRPVLLSLPIHAHDSFELAVNDCIVRYLMIAFKHVIEQKRITSKHAIDICDYIVHIICPKVDKATISTLCRMVGDFYIGQNKTLIYLSIGCGDGQADSRYVKALKARYPDLDLRVVGLEKYISCDKHLFESLFNGKVIYFSDRTDKESYPILACQALGDIDANVLAVERYALHHLGISFECFKTRLEGSPLLSVEEPVNLYERTHLWMRVARIAYDLLINWCFDQYIDQDWISSAVMGPKPKSEKFNVLYRWVEKIPIENTQIKGIYPRTDVIPYHQFVH</sequence>
<protein>
    <submittedName>
        <fullName evidence="1">Uncharacterized protein</fullName>
    </submittedName>
</protein>
<evidence type="ECO:0000313" key="2">
    <source>
        <dbReference type="Proteomes" id="UP000257039"/>
    </source>
</evidence>